<accession>A0A9X5H5W6</accession>
<evidence type="ECO:0000313" key="3">
    <source>
        <dbReference type="Proteomes" id="UP000474104"/>
    </source>
</evidence>
<organism evidence="2 3">
    <name type="scientific">Schaedlerella arabinosiphila</name>
    <dbReference type="NCBI Taxonomy" id="2044587"/>
    <lineage>
        <taxon>Bacteria</taxon>
        <taxon>Bacillati</taxon>
        <taxon>Bacillota</taxon>
        <taxon>Clostridia</taxon>
        <taxon>Lachnospirales</taxon>
        <taxon>Lachnospiraceae</taxon>
        <taxon>Schaedlerella</taxon>
    </lineage>
</organism>
<evidence type="ECO:0000256" key="1">
    <source>
        <dbReference type="SAM" id="MobiDB-lite"/>
    </source>
</evidence>
<dbReference type="AlphaFoldDB" id="A0A9X5H5W6"/>
<feature type="region of interest" description="Disordered" evidence="1">
    <location>
        <begin position="30"/>
        <end position="70"/>
    </location>
</feature>
<reference evidence="2 3" key="1">
    <citation type="submission" date="2019-07" db="EMBL/GenBank/DDBJ databases">
        <title>Draft genome sequences of 15 bacterial species constituting the stable defined intestinal microbiota of the GM15 gnotobiotic mouse model.</title>
        <authorList>
            <person name="Elie C."/>
            <person name="Mathieu A."/>
            <person name="Saliou A."/>
            <person name="Darnaud M."/>
            <person name="Leulier F."/>
            <person name="Tamellini A."/>
        </authorList>
    </citation>
    <scope>NUCLEOTIDE SEQUENCE [LARGE SCALE GENOMIC DNA]</scope>
    <source>
        <strain evidence="3">ASF 502</strain>
    </source>
</reference>
<sequence>MRFIESKIQKLKQQLKQVKGDDQIKRLEEQKRKLEQKEENKASDPGDPAAKSPSDPAADENLGNYADTWW</sequence>
<dbReference type="EMBL" id="VIRB01000061">
    <property type="protein sequence ID" value="NDO68889.1"/>
    <property type="molecule type" value="Genomic_DNA"/>
</dbReference>
<evidence type="ECO:0000313" key="2">
    <source>
        <dbReference type="EMBL" id="NDO68889.1"/>
    </source>
</evidence>
<proteinExistence type="predicted"/>
<dbReference type="Proteomes" id="UP000474104">
    <property type="component" value="Unassembled WGS sequence"/>
</dbReference>
<protein>
    <submittedName>
        <fullName evidence="2">Uncharacterized protein</fullName>
    </submittedName>
</protein>
<feature type="compositionally biased region" description="Low complexity" evidence="1">
    <location>
        <begin position="45"/>
        <end position="56"/>
    </location>
</feature>
<comment type="caution">
    <text evidence="2">The sequence shown here is derived from an EMBL/GenBank/DDBJ whole genome shotgun (WGS) entry which is preliminary data.</text>
</comment>
<feature type="compositionally biased region" description="Basic and acidic residues" evidence="1">
    <location>
        <begin position="30"/>
        <end position="44"/>
    </location>
</feature>
<name>A0A9X5H5W6_9FIRM</name>
<gene>
    <name evidence="2" type="ORF">FMM80_09430</name>
</gene>